<dbReference type="PANTHER" id="PTHR43096:SF54">
    <property type="entry name" value="CHAPERONE PROTEIN DNAJ 1"/>
    <property type="match status" value="1"/>
</dbReference>
<evidence type="ECO:0000256" key="6">
    <source>
        <dbReference type="SAM" id="MobiDB-lite"/>
    </source>
</evidence>
<dbReference type="InterPro" id="IPR001623">
    <property type="entry name" value="DnaJ_domain"/>
</dbReference>
<feature type="domain" description="J" evidence="7">
    <location>
        <begin position="9"/>
        <end position="74"/>
    </location>
</feature>
<evidence type="ECO:0000313" key="8">
    <source>
        <dbReference type="EMBL" id="VAW06943.1"/>
    </source>
</evidence>
<dbReference type="Pfam" id="PF01556">
    <property type="entry name" value="DnaJ_C"/>
    <property type="match status" value="1"/>
</dbReference>
<keyword evidence="1" id="KW-0479">Metal-binding</keyword>
<dbReference type="FunFam" id="2.60.260.20:FF:000005">
    <property type="entry name" value="Chaperone protein dnaJ 1, mitochondrial"/>
    <property type="match status" value="1"/>
</dbReference>
<dbReference type="InterPro" id="IPR008971">
    <property type="entry name" value="HSP40/DnaJ_pept-bd"/>
</dbReference>
<keyword evidence="3" id="KW-0863">Zinc-finger</keyword>
<name>A0A3B0SS86_9ZZZZ</name>
<protein>
    <submittedName>
        <fullName evidence="8">Chaperone protein DnaJ</fullName>
    </submittedName>
</protein>
<sequence length="304" mass="32712">MRKEWIGTDFYSVLGVQRTASAKEIKKAYRKLAQEFHPDTNAGDDTAETRFKEVSEAYEVLGDDKKRAEYDQLQRMGPTAGGFGGPTRSGTTSFEDLFHQTGAGGASFDVMGGLGDLFGGGRPRNRPGQDVTTSIAISFHEGISGTTKQINVDGEMIKVRLPKGTEDGTKLRLRGKGGRGSTSSSPRGDLYVTVQVGSHPIFERRGLDLLLTAPITFVEATLGAKITVPTLDGKVTLKIPAGTQPGRTFSVKGRGVDPEKGDPGNLLVTVEVVIPTKITPEQRALLEKFQDNDEGPNPREHLGV</sequence>
<proteinExistence type="predicted"/>
<dbReference type="GO" id="GO:0008270">
    <property type="term" value="F:zinc ion binding"/>
    <property type="evidence" value="ECO:0007669"/>
    <property type="project" value="UniProtKB-KW"/>
</dbReference>
<dbReference type="InterPro" id="IPR002939">
    <property type="entry name" value="DnaJ_C"/>
</dbReference>
<reference evidence="8" key="1">
    <citation type="submission" date="2018-06" db="EMBL/GenBank/DDBJ databases">
        <authorList>
            <person name="Zhirakovskaya E."/>
        </authorList>
    </citation>
    <scope>NUCLEOTIDE SEQUENCE</scope>
</reference>
<dbReference type="GO" id="GO:0005737">
    <property type="term" value="C:cytoplasm"/>
    <property type="evidence" value="ECO:0007669"/>
    <property type="project" value="TreeGrafter"/>
</dbReference>
<evidence type="ECO:0000256" key="3">
    <source>
        <dbReference type="ARBA" id="ARBA00022771"/>
    </source>
</evidence>
<dbReference type="Gene3D" id="1.10.287.110">
    <property type="entry name" value="DnaJ domain"/>
    <property type="match status" value="1"/>
</dbReference>
<feature type="region of interest" description="Disordered" evidence="6">
    <location>
        <begin position="167"/>
        <end position="187"/>
    </location>
</feature>
<keyword evidence="2" id="KW-0677">Repeat</keyword>
<dbReference type="PROSITE" id="PS00636">
    <property type="entry name" value="DNAJ_1"/>
    <property type="match status" value="1"/>
</dbReference>
<dbReference type="InterPro" id="IPR036869">
    <property type="entry name" value="J_dom_sf"/>
</dbReference>
<dbReference type="EMBL" id="UOEK01000376">
    <property type="protein sequence ID" value="VAW06943.1"/>
    <property type="molecule type" value="Genomic_DNA"/>
</dbReference>
<evidence type="ECO:0000256" key="1">
    <source>
        <dbReference type="ARBA" id="ARBA00022723"/>
    </source>
</evidence>
<dbReference type="Pfam" id="PF00226">
    <property type="entry name" value="DnaJ"/>
    <property type="match status" value="1"/>
</dbReference>
<evidence type="ECO:0000259" key="7">
    <source>
        <dbReference type="PROSITE" id="PS50076"/>
    </source>
</evidence>
<dbReference type="AlphaFoldDB" id="A0A3B0SS86"/>
<evidence type="ECO:0000256" key="5">
    <source>
        <dbReference type="ARBA" id="ARBA00023016"/>
    </source>
</evidence>
<dbReference type="GO" id="GO:0051082">
    <property type="term" value="F:unfolded protein binding"/>
    <property type="evidence" value="ECO:0007669"/>
    <property type="project" value="InterPro"/>
</dbReference>
<keyword evidence="4" id="KW-0862">Zinc</keyword>
<dbReference type="CDD" id="cd10747">
    <property type="entry name" value="DnaJ_C"/>
    <property type="match status" value="1"/>
</dbReference>
<dbReference type="PANTHER" id="PTHR43096">
    <property type="entry name" value="DNAJ HOMOLOG 1, MITOCHONDRIAL-RELATED"/>
    <property type="match status" value="1"/>
</dbReference>
<accession>A0A3B0SS86</accession>
<dbReference type="SMART" id="SM00271">
    <property type="entry name" value="DnaJ"/>
    <property type="match status" value="1"/>
</dbReference>
<keyword evidence="5" id="KW-0346">Stress response</keyword>
<dbReference type="PROSITE" id="PS50076">
    <property type="entry name" value="DNAJ_2"/>
    <property type="match status" value="1"/>
</dbReference>
<dbReference type="Gene3D" id="2.60.260.20">
    <property type="entry name" value="Urease metallochaperone UreE, N-terminal domain"/>
    <property type="match status" value="2"/>
</dbReference>
<organism evidence="8">
    <name type="scientific">hydrothermal vent metagenome</name>
    <dbReference type="NCBI Taxonomy" id="652676"/>
    <lineage>
        <taxon>unclassified sequences</taxon>
        <taxon>metagenomes</taxon>
        <taxon>ecological metagenomes</taxon>
    </lineage>
</organism>
<dbReference type="SUPFAM" id="SSF49493">
    <property type="entry name" value="HSP40/DnaJ peptide-binding domain"/>
    <property type="match status" value="2"/>
</dbReference>
<evidence type="ECO:0000256" key="4">
    <source>
        <dbReference type="ARBA" id="ARBA00022833"/>
    </source>
</evidence>
<dbReference type="PRINTS" id="PR00625">
    <property type="entry name" value="JDOMAIN"/>
</dbReference>
<dbReference type="CDD" id="cd06257">
    <property type="entry name" value="DnaJ"/>
    <property type="match status" value="1"/>
</dbReference>
<dbReference type="SUPFAM" id="SSF46565">
    <property type="entry name" value="Chaperone J-domain"/>
    <property type="match status" value="1"/>
</dbReference>
<gene>
    <name evidence="8" type="ORF">MNBD_ACTINO02-2396</name>
</gene>
<dbReference type="InterPro" id="IPR018253">
    <property type="entry name" value="DnaJ_domain_CS"/>
</dbReference>
<dbReference type="GO" id="GO:0042026">
    <property type="term" value="P:protein refolding"/>
    <property type="evidence" value="ECO:0007669"/>
    <property type="project" value="TreeGrafter"/>
</dbReference>
<evidence type="ECO:0000256" key="2">
    <source>
        <dbReference type="ARBA" id="ARBA00022737"/>
    </source>
</evidence>